<organism evidence="5 6">
    <name type="scientific">Diutina rugosa</name>
    <name type="common">Yeast</name>
    <name type="synonym">Candida rugosa</name>
    <dbReference type="NCBI Taxonomy" id="5481"/>
    <lineage>
        <taxon>Eukaryota</taxon>
        <taxon>Fungi</taxon>
        <taxon>Dikarya</taxon>
        <taxon>Ascomycota</taxon>
        <taxon>Saccharomycotina</taxon>
        <taxon>Pichiomycetes</taxon>
        <taxon>Debaryomycetaceae</taxon>
        <taxon>Diutina</taxon>
    </lineage>
</organism>
<accession>A0A642UDW8</accession>
<reference evidence="5 6" key="1">
    <citation type="submission" date="2019-07" db="EMBL/GenBank/DDBJ databases">
        <title>Genome assembly of two rare yeast pathogens: Diutina rugosa and Trichomonascus ciferrii.</title>
        <authorList>
            <person name="Mixao V."/>
            <person name="Saus E."/>
            <person name="Hansen A."/>
            <person name="Lass-Flor C."/>
            <person name="Gabaldon T."/>
        </authorList>
    </citation>
    <scope>NUCLEOTIDE SEQUENCE [LARGE SCALE GENOMIC DNA]</scope>
    <source>
        <strain evidence="5 6">CBS 613</strain>
    </source>
</reference>
<dbReference type="OrthoDB" id="532630at2759"/>
<comment type="subcellular location">
    <subcellularLocation>
        <location evidence="3">Mitochondrion inner membrane</location>
    </subcellularLocation>
</comment>
<evidence type="ECO:0000256" key="2">
    <source>
        <dbReference type="ARBA" id="ARBA00023157"/>
    </source>
</evidence>
<dbReference type="Pfam" id="PF08583">
    <property type="entry name" value="Cmc1"/>
    <property type="match status" value="1"/>
</dbReference>
<keyword evidence="4" id="KW-0175">Coiled coil</keyword>
<evidence type="ECO:0000313" key="5">
    <source>
        <dbReference type="EMBL" id="KAA8897301.1"/>
    </source>
</evidence>
<dbReference type="VEuPathDB" id="FungiDB:DIURU_005278"/>
<evidence type="ECO:0000256" key="1">
    <source>
        <dbReference type="ARBA" id="ARBA00007347"/>
    </source>
</evidence>
<comment type="function">
    <text evidence="3">Required for mitochondrial cytochrome c oxidase (COX) assembly and respiration.</text>
</comment>
<protein>
    <recommendedName>
        <fullName evidence="3">COX assembly mitochondrial protein</fullName>
    </recommendedName>
</protein>
<name>A0A642UDW8_DIURU</name>
<dbReference type="GeneID" id="54783929"/>
<dbReference type="InterPro" id="IPR013892">
    <property type="entry name" value="Cyt_c_biogenesis_Cmc1-like"/>
</dbReference>
<evidence type="ECO:0000256" key="3">
    <source>
        <dbReference type="RuleBase" id="RU364104"/>
    </source>
</evidence>
<evidence type="ECO:0000256" key="4">
    <source>
        <dbReference type="SAM" id="Coils"/>
    </source>
</evidence>
<keyword evidence="3" id="KW-0496">Mitochondrion</keyword>
<dbReference type="Proteomes" id="UP000449547">
    <property type="component" value="Unassembled WGS sequence"/>
</dbReference>
<keyword evidence="3" id="KW-0143">Chaperone</keyword>
<comment type="caution">
    <text evidence="5">The sequence shown here is derived from an EMBL/GenBank/DDBJ whole genome shotgun (WGS) entry which is preliminary data.</text>
</comment>
<comment type="similarity">
    <text evidence="1 3">Belongs to the CMC family.</text>
</comment>
<dbReference type="RefSeq" id="XP_034009902.1">
    <property type="nucleotide sequence ID" value="XM_034158242.1"/>
</dbReference>
<dbReference type="EMBL" id="SWFT01000158">
    <property type="protein sequence ID" value="KAA8897301.1"/>
    <property type="molecule type" value="Genomic_DNA"/>
</dbReference>
<keyword evidence="6" id="KW-1185">Reference proteome</keyword>
<dbReference type="GO" id="GO:0005743">
    <property type="term" value="C:mitochondrial inner membrane"/>
    <property type="evidence" value="ECO:0007669"/>
    <property type="project" value="UniProtKB-SubCell"/>
</dbReference>
<dbReference type="AlphaFoldDB" id="A0A642UDW8"/>
<sequence length="102" mass="12319">MHPQLDKRRFDTCEALMDALEECHRTEFLKQALGKCNYEKDQLARCLHYTRVEDSKERIRESRKKQKEIEKKRKQAEEELYGKNGYLKKVVELEMQKQQASK</sequence>
<evidence type="ECO:0000313" key="6">
    <source>
        <dbReference type="Proteomes" id="UP000449547"/>
    </source>
</evidence>
<keyword evidence="2" id="KW-1015">Disulfide bond</keyword>
<proteinExistence type="inferred from homology"/>
<feature type="coiled-coil region" evidence="4">
    <location>
        <begin position="52"/>
        <end position="79"/>
    </location>
</feature>
<keyword evidence="3" id="KW-0999">Mitochondrion inner membrane</keyword>
<gene>
    <name evidence="5" type="ORF">DIURU_005278</name>
</gene>
<keyword evidence="3" id="KW-0472">Membrane</keyword>
<dbReference type="OMA" id="GMCNFEK"/>